<protein>
    <submittedName>
        <fullName evidence="1">Uncharacterized protein</fullName>
    </submittedName>
</protein>
<reference evidence="1" key="1">
    <citation type="submission" date="2022-07" db="EMBL/GenBank/DDBJ databases">
        <title>Phylogenomic reconstructions and comparative analyses of Kickxellomycotina fungi.</title>
        <authorList>
            <person name="Reynolds N.K."/>
            <person name="Stajich J.E."/>
            <person name="Barry K."/>
            <person name="Grigoriev I.V."/>
            <person name="Crous P."/>
            <person name="Smith M.E."/>
        </authorList>
    </citation>
    <scope>NUCLEOTIDE SEQUENCE</scope>
    <source>
        <strain evidence="1">BCRC 34780</strain>
    </source>
</reference>
<organism evidence="1 2">
    <name type="scientific">Coemansia helicoidea</name>
    <dbReference type="NCBI Taxonomy" id="1286919"/>
    <lineage>
        <taxon>Eukaryota</taxon>
        <taxon>Fungi</taxon>
        <taxon>Fungi incertae sedis</taxon>
        <taxon>Zoopagomycota</taxon>
        <taxon>Kickxellomycotina</taxon>
        <taxon>Kickxellomycetes</taxon>
        <taxon>Kickxellales</taxon>
        <taxon>Kickxellaceae</taxon>
        <taxon>Coemansia</taxon>
    </lineage>
</organism>
<keyword evidence="2" id="KW-1185">Reference proteome</keyword>
<evidence type="ECO:0000313" key="2">
    <source>
        <dbReference type="Proteomes" id="UP001140087"/>
    </source>
</evidence>
<accession>A0ACC1L7E1</accession>
<comment type="caution">
    <text evidence="1">The sequence shown here is derived from an EMBL/GenBank/DDBJ whole genome shotgun (WGS) entry which is preliminary data.</text>
</comment>
<proteinExistence type="predicted"/>
<dbReference type="EMBL" id="JANBUN010000692">
    <property type="protein sequence ID" value="KAJ2801936.1"/>
    <property type="molecule type" value="Genomic_DNA"/>
</dbReference>
<evidence type="ECO:0000313" key="1">
    <source>
        <dbReference type="EMBL" id="KAJ2801936.1"/>
    </source>
</evidence>
<sequence length="331" mass="37398">MDGAEAGQLPRLLPEVLAGSGHDWAVFLAPFDARDRQHMPQERYYYERNNGITTWIRPFDYAAPEPGASPGAELAVGERWRREEAEKKRHAARRLAKQDRPARQAAIGDTVWRRVDTAQGRMYYYNAETRRSQWEEPPEIAEELQAMDRAAEAPEPAEPGGTEMTEDDAEWMLAQMEHDGAGELDAISEEDAQEASGDEQPAALPKSECAAQFKEMLLGCTLDPFGAWDTERRKLADDPRFAALDDDAERQDLFDEACREILELRRSQKTAAAPAGSSSSDPFGQLLAEKVTKRVSFAKFCHRNLGDPRYLSIKTSREREQRFTQHLESLL</sequence>
<name>A0ACC1L7E1_9FUNG</name>
<dbReference type="Proteomes" id="UP001140087">
    <property type="component" value="Unassembled WGS sequence"/>
</dbReference>
<gene>
    <name evidence="1" type="ORF">H4R21_002611</name>
</gene>